<evidence type="ECO:0000313" key="1">
    <source>
        <dbReference type="EMBL" id="KEO74612.1"/>
    </source>
</evidence>
<name>A0A074LLB0_9BACT</name>
<proteinExistence type="predicted"/>
<reference evidence="1 2" key="1">
    <citation type="submission" date="2014-04" db="EMBL/GenBank/DDBJ databases">
        <title>Characterization and application of a salt tolerant electro-active bacterium.</title>
        <authorList>
            <person name="Yang L."/>
            <person name="Wei S."/>
            <person name="Tay Q.X.M."/>
        </authorList>
    </citation>
    <scope>NUCLEOTIDE SEQUENCE [LARGE SCALE GENOMIC DNA]</scope>
    <source>
        <strain evidence="1 2">LY1</strain>
    </source>
</reference>
<dbReference type="AlphaFoldDB" id="A0A074LLB0"/>
<dbReference type="RefSeq" id="WP_035070540.1">
    <property type="nucleotide sequence ID" value="NZ_JMIH01000014.1"/>
</dbReference>
<dbReference type="Proteomes" id="UP000027821">
    <property type="component" value="Unassembled WGS sequence"/>
</dbReference>
<organism evidence="1 2">
    <name type="scientific">Anditalea andensis</name>
    <dbReference type="NCBI Taxonomy" id="1048983"/>
    <lineage>
        <taxon>Bacteria</taxon>
        <taxon>Pseudomonadati</taxon>
        <taxon>Bacteroidota</taxon>
        <taxon>Cytophagia</taxon>
        <taxon>Cytophagales</taxon>
        <taxon>Cytophagaceae</taxon>
        <taxon>Anditalea</taxon>
    </lineage>
</organism>
<sequence length="416" mass="48370">MIEIKPAPNFSIQCPSCGYESVSSGKLFFQGMHILREEMCEGCGLDYFATIPIGHDAHFPTQFSKDYQFVSYVPRAKDWLAMPLIEGMKEMSARKVTFTLTSRQLHKEVVIVNCLDNCFGHVFTKLWNTYSLMDNKQDVRVIVLIPSQFRWLLPEGVDEAWLVHLPLKLCHIRIQNLDKWIKDQLLRFNRVFLCETYTHLDQSLYVDVEKMLRISRFELSTFSSKRPCITFVLREDRFWHGSKLLSIVINAFTKIGKIKTLKFFLVSRQNDLINRTAKNILDKIPHAHIFATGLGKTGKLWTKITDLRVFEISYETEQKWNSTYAKSHLVIGIHGSNMLIPSGLAAGFIEILPRHKLDHIGEDTLLPYTNRFLHFLGRYIDEYATPKLAALHAVSMIRHFPYFYKNTIQKPEGFRE</sequence>
<keyword evidence="2" id="KW-1185">Reference proteome</keyword>
<comment type="caution">
    <text evidence="1">The sequence shown here is derived from an EMBL/GenBank/DDBJ whole genome shotgun (WGS) entry which is preliminary data.</text>
</comment>
<evidence type="ECO:0000313" key="2">
    <source>
        <dbReference type="Proteomes" id="UP000027821"/>
    </source>
</evidence>
<protein>
    <submittedName>
        <fullName evidence="1">Uncharacterized protein</fullName>
    </submittedName>
</protein>
<dbReference type="eggNOG" id="ENOG502ZAVX">
    <property type="taxonomic scope" value="Bacteria"/>
</dbReference>
<dbReference type="EMBL" id="JMIH01000014">
    <property type="protein sequence ID" value="KEO74612.1"/>
    <property type="molecule type" value="Genomic_DNA"/>
</dbReference>
<dbReference type="OrthoDB" id="960963at2"/>
<accession>A0A074LLB0</accession>
<gene>
    <name evidence="1" type="ORF">EL17_02755</name>
</gene>